<evidence type="ECO:0000313" key="2">
    <source>
        <dbReference type="EMBL" id="SHH59021.1"/>
    </source>
</evidence>
<proteinExistence type="inferred from homology"/>
<dbReference type="AlphaFoldDB" id="A0A1M5U7Y6"/>
<dbReference type="PANTHER" id="PTHR30041">
    <property type="entry name" value="ARSENATE REDUCTASE"/>
    <property type="match status" value="1"/>
</dbReference>
<name>A0A1M5U7Y6_9CLOT</name>
<dbReference type="Gene3D" id="3.40.30.10">
    <property type="entry name" value="Glutaredoxin"/>
    <property type="match status" value="1"/>
</dbReference>
<dbReference type="EMBL" id="FQXP01000003">
    <property type="protein sequence ID" value="SHH59021.1"/>
    <property type="molecule type" value="Genomic_DNA"/>
</dbReference>
<keyword evidence="3" id="KW-1185">Reference proteome</keyword>
<reference evidence="2 3" key="1">
    <citation type="submission" date="2016-11" db="EMBL/GenBank/DDBJ databases">
        <authorList>
            <person name="Jaros S."/>
            <person name="Januszkiewicz K."/>
            <person name="Wedrychowicz H."/>
        </authorList>
    </citation>
    <scope>NUCLEOTIDE SEQUENCE [LARGE SCALE GENOMIC DNA]</scope>
    <source>
        <strain evidence="2 3">DSM 3089</strain>
    </source>
</reference>
<evidence type="ECO:0000313" key="3">
    <source>
        <dbReference type="Proteomes" id="UP000184526"/>
    </source>
</evidence>
<evidence type="ECO:0000256" key="1">
    <source>
        <dbReference type="PROSITE-ProRule" id="PRU01282"/>
    </source>
</evidence>
<dbReference type="InterPro" id="IPR036249">
    <property type="entry name" value="Thioredoxin-like_sf"/>
</dbReference>
<organism evidence="2 3">
    <name type="scientific">Clostridium collagenovorans DSM 3089</name>
    <dbReference type="NCBI Taxonomy" id="1121306"/>
    <lineage>
        <taxon>Bacteria</taxon>
        <taxon>Bacillati</taxon>
        <taxon>Bacillota</taxon>
        <taxon>Clostridia</taxon>
        <taxon>Eubacteriales</taxon>
        <taxon>Clostridiaceae</taxon>
        <taxon>Clostridium</taxon>
    </lineage>
</organism>
<dbReference type="InterPro" id="IPR006660">
    <property type="entry name" value="Arsenate_reductase-like"/>
</dbReference>
<dbReference type="Proteomes" id="UP000184526">
    <property type="component" value="Unassembled WGS sequence"/>
</dbReference>
<dbReference type="RefSeq" id="WP_072830411.1">
    <property type="nucleotide sequence ID" value="NZ_FQXP01000003.1"/>
</dbReference>
<dbReference type="STRING" id="1121306.SAMN02745196_00880"/>
<dbReference type="NCBIfam" id="TIGR01617">
    <property type="entry name" value="arsC_related"/>
    <property type="match status" value="1"/>
</dbReference>
<accession>A0A1M5U7Y6</accession>
<dbReference type="PROSITE" id="PS51353">
    <property type="entry name" value="ARSC"/>
    <property type="match status" value="1"/>
</dbReference>
<gene>
    <name evidence="2" type="ORF">SAMN02745196_00880</name>
</gene>
<dbReference type="OrthoDB" id="9794155at2"/>
<comment type="similarity">
    <text evidence="1">Belongs to the ArsC family.</text>
</comment>
<sequence>MLFIEYPKCTTCKKASKFLKDNNIEFNHRNIVEEKPSKEELLKWMEMSGLEPKKFFNTCGKLYKEMNLKDKVKDMSKEDIAELLSSDGMLVKRPILVKEDKVVIGFKEDNYKELI</sequence>
<dbReference type="Pfam" id="PF03960">
    <property type="entry name" value="ArsC"/>
    <property type="match status" value="1"/>
</dbReference>
<dbReference type="SUPFAM" id="SSF52833">
    <property type="entry name" value="Thioredoxin-like"/>
    <property type="match status" value="1"/>
</dbReference>
<protein>
    <submittedName>
        <fullName evidence="2">Arsenate reductase</fullName>
    </submittedName>
</protein>
<dbReference type="InterPro" id="IPR006504">
    <property type="entry name" value="Tscrpt_reg_Spx/MgsR"/>
</dbReference>
<dbReference type="PANTHER" id="PTHR30041:SF8">
    <property type="entry name" value="PROTEIN YFFB"/>
    <property type="match status" value="1"/>
</dbReference>
<dbReference type="CDD" id="cd03036">
    <property type="entry name" value="ArsC_like"/>
    <property type="match status" value="1"/>
</dbReference>